<dbReference type="PANTHER" id="PTHR33495">
    <property type="entry name" value="ANTI-SIGMA FACTOR ANTAGONIST TM_1081-RELATED-RELATED"/>
    <property type="match status" value="1"/>
</dbReference>
<comment type="similarity">
    <text evidence="1 2">Belongs to the anti-sigma-factor antagonist family.</text>
</comment>
<dbReference type="EMBL" id="JADBEK010000001">
    <property type="protein sequence ID" value="MBE1592153.1"/>
    <property type="molecule type" value="Genomic_DNA"/>
</dbReference>
<evidence type="ECO:0000256" key="2">
    <source>
        <dbReference type="RuleBase" id="RU003749"/>
    </source>
</evidence>
<accession>A0ABR9MHZ6</accession>
<evidence type="ECO:0000313" key="5">
    <source>
        <dbReference type="Proteomes" id="UP000633509"/>
    </source>
</evidence>
<dbReference type="Gene3D" id="3.30.750.24">
    <property type="entry name" value="STAS domain"/>
    <property type="match status" value="1"/>
</dbReference>
<dbReference type="InterPro" id="IPR003658">
    <property type="entry name" value="Anti-sigma_ant"/>
</dbReference>
<evidence type="ECO:0000256" key="1">
    <source>
        <dbReference type="ARBA" id="ARBA00009013"/>
    </source>
</evidence>
<dbReference type="CDD" id="cd07043">
    <property type="entry name" value="STAS_anti-anti-sigma_factors"/>
    <property type="match status" value="1"/>
</dbReference>
<dbReference type="PROSITE" id="PS50801">
    <property type="entry name" value="STAS"/>
    <property type="match status" value="1"/>
</dbReference>
<dbReference type="PANTHER" id="PTHR33495:SF2">
    <property type="entry name" value="ANTI-SIGMA FACTOR ANTAGONIST TM_1081-RELATED"/>
    <property type="match status" value="1"/>
</dbReference>
<dbReference type="SUPFAM" id="SSF52091">
    <property type="entry name" value="SpoIIaa-like"/>
    <property type="match status" value="1"/>
</dbReference>
<organism evidence="4 5">
    <name type="scientific">Nonomuraea angiospora</name>
    <dbReference type="NCBI Taxonomy" id="46172"/>
    <lineage>
        <taxon>Bacteria</taxon>
        <taxon>Bacillati</taxon>
        <taxon>Actinomycetota</taxon>
        <taxon>Actinomycetes</taxon>
        <taxon>Streptosporangiales</taxon>
        <taxon>Streptosporangiaceae</taxon>
        <taxon>Nonomuraea</taxon>
    </lineage>
</organism>
<dbReference type="InterPro" id="IPR002645">
    <property type="entry name" value="STAS_dom"/>
</dbReference>
<evidence type="ECO:0000313" key="4">
    <source>
        <dbReference type="EMBL" id="MBE1592153.1"/>
    </source>
</evidence>
<proteinExistence type="inferred from homology"/>
<dbReference type="NCBIfam" id="TIGR00377">
    <property type="entry name" value="ant_ant_sig"/>
    <property type="match status" value="1"/>
</dbReference>
<protein>
    <recommendedName>
        <fullName evidence="2">Anti-sigma factor antagonist</fullName>
    </recommendedName>
</protein>
<reference evidence="4 5" key="1">
    <citation type="submission" date="2020-10" db="EMBL/GenBank/DDBJ databases">
        <title>Sequencing the genomes of 1000 actinobacteria strains.</title>
        <authorList>
            <person name="Klenk H.-P."/>
        </authorList>
    </citation>
    <scope>NUCLEOTIDE SEQUENCE [LARGE SCALE GENOMIC DNA]</scope>
    <source>
        <strain evidence="4 5">DSM 43173</strain>
    </source>
</reference>
<comment type="caution">
    <text evidence="4">The sequence shown here is derived from an EMBL/GenBank/DDBJ whole genome shotgun (WGS) entry which is preliminary data.</text>
</comment>
<keyword evidence="5" id="KW-1185">Reference proteome</keyword>
<name>A0ABR9MHZ6_9ACTN</name>
<gene>
    <name evidence="4" type="ORF">H4W80_010411</name>
</gene>
<evidence type="ECO:0000259" key="3">
    <source>
        <dbReference type="PROSITE" id="PS50801"/>
    </source>
</evidence>
<dbReference type="RefSeq" id="WP_192791740.1">
    <property type="nucleotide sequence ID" value="NZ_JADBEK010000001.1"/>
</dbReference>
<dbReference type="Pfam" id="PF01740">
    <property type="entry name" value="STAS"/>
    <property type="match status" value="1"/>
</dbReference>
<feature type="domain" description="STAS" evidence="3">
    <location>
        <begin position="4"/>
        <end position="107"/>
    </location>
</feature>
<dbReference type="Proteomes" id="UP000633509">
    <property type="component" value="Unassembled WGS sequence"/>
</dbReference>
<sequence length="107" mass="11260">MTVLTGNLVHHPNHSVLTLRGELDASSPDLITLAVDTVIDTGRQRLTVDVADLTFCDSQGLRALLHAERKLTAAGGAMELVHVHGLLGRVLGVTGLAKAFTITPSTV</sequence>
<dbReference type="InterPro" id="IPR036513">
    <property type="entry name" value="STAS_dom_sf"/>
</dbReference>